<keyword evidence="1" id="KW-1133">Transmembrane helix</keyword>
<name>A0A2P2NXV3_RHIMU</name>
<evidence type="ECO:0000313" key="2">
    <source>
        <dbReference type="EMBL" id="MBX47283.1"/>
    </source>
</evidence>
<dbReference type="AlphaFoldDB" id="A0A2P2NXV3"/>
<sequence>MYIASFFAVSWDSKFVVPLLLQITLFSIALSWIWKKHVNHML</sequence>
<organism evidence="2">
    <name type="scientific">Rhizophora mucronata</name>
    <name type="common">Asiatic mangrove</name>
    <dbReference type="NCBI Taxonomy" id="61149"/>
    <lineage>
        <taxon>Eukaryota</taxon>
        <taxon>Viridiplantae</taxon>
        <taxon>Streptophyta</taxon>
        <taxon>Embryophyta</taxon>
        <taxon>Tracheophyta</taxon>
        <taxon>Spermatophyta</taxon>
        <taxon>Magnoliopsida</taxon>
        <taxon>eudicotyledons</taxon>
        <taxon>Gunneridae</taxon>
        <taxon>Pentapetalae</taxon>
        <taxon>rosids</taxon>
        <taxon>fabids</taxon>
        <taxon>Malpighiales</taxon>
        <taxon>Rhizophoraceae</taxon>
        <taxon>Rhizophora</taxon>
    </lineage>
</organism>
<dbReference type="EMBL" id="GGEC01066799">
    <property type="protein sequence ID" value="MBX47283.1"/>
    <property type="molecule type" value="Transcribed_RNA"/>
</dbReference>
<accession>A0A2P2NXV3</accession>
<feature type="transmembrane region" description="Helical" evidence="1">
    <location>
        <begin position="15"/>
        <end position="34"/>
    </location>
</feature>
<protein>
    <submittedName>
        <fullName evidence="2">Uncharacterized protein</fullName>
    </submittedName>
</protein>
<keyword evidence="1" id="KW-0472">Membrane</keyword>
<keyword evidence="1" id="KW-0812">Transmembrane</keyword>
<proteinExistence type="predicted"/>
<evidence type="ECO:0000256" key="1">
    <source>
        <dbReference type="SAM" id="Phobius"/>
    </source>
</evidence>
<reference evidence="2" key="1">
    <citation type="submission" date="2018-02" db="EMBL/GenBank/DDBJ databases">
        <title>Rhizophora mucronata_Transcriptome.</title>
        <authorList>
            <person name="Meera S.P."/>
            <person name="Sreeshan A."/>
            <person name="Augustine A."/>
        </authorList>
    </citation>
    <scope>NUCLEOTIDE SEQUENCE</scope>
    <source>
        <tissue evidence="2">Leaf</tissue>
    </source>
</reference>